<accession>A0A5E7AR20</accession>
<name>A0A5E7AR20_PSEFL</name>
<dbReference type="OrthoDB" id="7033678at2"/>
<sequence length="181" mass="20347">MSTNRQKSFIAELATSSGHLHFPRLTHGKNVTTPVMGLFDFSPTQIDVSNFLCIDDNKPRATLRFYFRCTGDYYHLYIRTPGAYYGKILGRNDDDILTAVHDEEATAFNLIDKNGKIITLDNLTSNKSSLIIQTIHGSALTRRKQSDEGYFVYGGGGGARLNFYLNIIERNASYVSHPDEI</sequence>
<reference evidence="1 2" key="1">
    <citation type="submission" date="2019-09" db="EMBL/GenBank/DDBJ databases">
        <authorList>
            <person name="Chandra G."/>
            <person name="Truman W A."/>
        </authorList>
    </citation>
    <scope>NUCLEOTIDE SEQUENCE [LARGE SCALE GENOMIC DNA]</scope>
    <source>
        <strain evidence="1">PS691</strain>
    </source>
</reference>
<dbReference type="Proteomes" id="UP000337909">
    <property type="component" value="Unassembled WGS sequence"/>
</dbReference>
<evidence type="ECO:0000313" key="2">
    <source>
        <dbReference type="Proteomes" id="UP000337909"/>
    </source>
</evidence>
<proteinExistence type="predicted"/>
<evidence type="ECO:0000313" key="1">
    <source>
        <dbReference type="EMBL" id="VVN80440.1"/>
    </source>
</evidence>
<dbReference type="EMBL" id="CABVHQ010000007">
    <property type="protein sequence ID" value="VVN80440.1"/>
    <property type="molecule type" value="Genomic_DNA"/>
</dbReference>
<dbReference type="RefSeq" id="WP_150641139.1">
    <property type="nucleotide sequence ID" value="NZ_CABVHQ010000007.1"/>
</dbReference>
<dbReference type="AlphaFoldDB" id="A0A5E7AR20"/>
<gene>
    <name evidence="1" type="ORF">PS691_01049</name>
</gene>
<organism evidence="1 2">
    <name type="scientific">Pseudomonas fluorescens</name>
    <dbReference type="NCBI Taxonomy" id="294"/>
    <lineage>
        <taxon>Bacteria</taxon>
        <taxon>Pseudomonadati</taxon>
        <taxon>Pseudomonadota</taxon>
        <taxon>Gammaproteobacteria</taxon>
        <taxon>Pseudomonadales</taxon>
        <taxon>Pseudomonadaceae</taxon>
        <taxon>Pseudomonas</taxon>
    </lineage>
</organism>
<protein>
    <submittedName>
        <fullName evidence="1">Uncharacterized protein</fullName>
    </submittedName>
</protein>